<proteinExistence type="predicted"/>
<dbReference type="EMBL" id="CAJNYT010002549">
    <property type="protein sequence ID" value="CAF3476279.1"/>
    <property type="molecule type" value="Genomic_DNA"/>
</dbReference>
<reference evidence="1" key="1">
    <citation type="submission" date="2021-02" db="EMBL/GenBank/DDBJ databases">
        <authorList>
            <person name="Nowell W R."/>
        </authorList>
    </citation>
    <scope>NUCLEOTIDE SEQUENCE</scope>
</reference>
<comment type="caution">
    <text evidence="1">The sequence shown here is derived from an EMBL/GenBank/DDBJ whole genome shotgun (WGS) entry which is preliminary data.</text>
</comment>
<accession>A0A818FHV7</accession>
<sequence length="15" mass="1823">VDKFLHQFIVEVTFT</sequence>
<organism evidence="1 2">
    <name type="scientific">Rotaria socialis</name>
    <dbReference type="NCBI Taxonomy" id="392032"/>
    <lineage>
        <taxon>Eukaryota</taxon>
        <taxon>Metazoa</taxon>
        <taxon>Spiralia</taxon>
        <taxon>Gnathifera</taxon>
        <taxon>Rotifera</taxon>
        <taxon>Eurotatoria</taxon>
        <taxon>Bdelloidea</taxon>
        <taxon>Philodinida</taxon>
        <taxon>Philodinidae</taxon>
        <taxon>Rotaria</taxon>
    </lineage>
</organism>
<feature type="non-terminal residue" evidence="1">
    <location>
        <position position="1"/>
    </location>
</feature>
<name>A0A818FHV7_9BILA</name>
<dbReference type="Proteomes" id="UP000663872">
    <property type="component" value="Unassembled WGS sequence"/>
</dbReference>
<protein>
    <submittedName>
        <fullName evidence="1">Uncharacterized protein</fullName>
    </submittedName>
</protein>
<evidence type="ECO:0000313" key="1">
    <source>
        <dbReference type="EMBL" id="CAF3476279.1"/>
    </source>
</evidence>
<evidence type="ECO:0000313" key="2">
    <source>
        <dbReference type="Proteomes" id="UP000663872"/>
    </source>
</evidence>
<gene>
    <name evidence="1" type="ORF">GRG538_LOCUS16022</name>
</gene>